<evidence type="ECO:0000256" key="1">
    <source>
        <dbReference type="ARBA" id="ARBA00022729"/>
    </source>
</evidence>
<dbReference type="KEGG" id="nmg:Nmag_0553"/>
<feature type="domain" description="PGF-CTERM archaeal protein-sorting signal" evidence="2">
    <location>
        <begin position="595"/>
        <end position="615"/>
    </location>
</feature>
<proteinExistence type="predicted"/>
<evidence type="ECO:0000313" key="4">
    <source>
        <dbReference type="EMBL" id="ELY32925.1"/>
    </source>
</evidence>
<reference evidence="5" key="1">
    <citation type="submission" date="2010-02" db="EMBL/GenBank/DDBJ databases">
        <title>Complete sequence of chromosome of Natrialba magadii ATCC 43099.</title>
        <authorList>
            <consortium name="US DOE Joint Genome Institute"/>
            <person name="Lucas S."/>
            <person name="Copeland A."/>
            <person name="Lapidus A."/>
            <person name="Cheng J.-F."/>
            <person name="Bruce D."/>
            <person name="Goodwin L."/>
            <person name="Pitluck S."/>
            <person name="Davenport K."/>
            <person name="Saunders E."/>
            <person name="Detter J.C."/>
            <person name="Han C."/>
            <person name="Tapia R."/>
            <person name="Land M."/>
            <person name="Hauser L."/>
            <person name="Kyrpides N."/>
            <person name="Mikhailova N."/>
            <person name="De Castro R.E."/>
            <person name="Maupin-Furlow J.A."/>
            <person name="Woyke T."/>
        </authorList>
    </citation>
    <scope>NUCLEOTIDE SEQUENCE [LARGE SCALE GENOMIC DNA]</scope>
    <source>
        <strain evidence="5">ATCC 43099 / DSM 3394 / CCM 3739 / CIP 104546 / IAM 13178 / JCM 8861 / NBRC 102185 / NCIMB 2190 / MS3</strain>
    </source>
</reference>
<dbReference type="eggNOG" id="arCOG10293">
    <property type="taxonomic scope" value="Archaea"/>
</dbReference>
<dbReference type="NCBIfam" id="TIGR04126">
    <property type="entry name" value="PGF_CTERM"/>
    <property type="match status" value="1"/>
</dbReference>
<reference evidence="3 5" key="2">
    <citation type="journal article" date="2012" name="BMC Genomics">
        <title>A comparative genomics perspective on the genetic content of the alkaliphilic haloarchaeon Natrialba magadii ATCC 43099T.</title>
        <authorList>
            <person name="Siddaramappa S."/>
            <person name="Challacombe J.F."/>
            <person name="Decastro R.E."/>
            <person name="Pfeiffer F."/>
            <person name="Sastre D.E."/>
            <person name="Gimenez M.I."/>
            <person name="Paggi R.A."/>
            <person name="Detter J.C."/>
            <person name="Davenport K.W."/>
            <person name="Goodwin L.A."/>
            <person name="Kyrpides N."/>
            <person name="Tapia R."/>
            <person name="Pitluck S."/>
            <person name="Lucas S."/>
            <person name="Woyke T."/>
            <person name="Maupin-Furlow J.A."/>
        </authorList>
    </citation>
    <scope>NUCLEOTIDE SEQUENCE [LARGE SCALE GENOMIC DNA]</scope>
    <source>
        <strain evidence="3">ATCC 43099</strain>
        <strain evidence="5">ATCC 43099 / DSM 3394 / CCM 3739 / CIP 104546 / IAM 13178 / JCM 8861 / NBRC 102185 / NCIMB 2190 / MS3</strain>
    </source>
</reference>
<evidence type="ECO:0000313" key="6">
    <source>
        <dbReference type="Proteomes" id="UP000011543"/>
    </source>
</evidence>
<evidence type="ECO:0000313" key="5">
    <source>
        <dbReference type="Proteomes" id="UP000001879"/>
    </source>
</evidence>
<reference evidence="4 6" key="3">
    <citation type="journal article" date="2014" name="PLoS Genet.">
        <title>Phylogenetically driven sequencing of extremely halophilic archaea reveals strategies for static and dynamic osmo-response.</title>
        <authorList>
            <person name="Becker E.A."/>
            <person name="Seitzer P.M."/>
            <person name="Tritt A."/>
            <person name="Larsen D."/>
            <person name="Krusor M."/>
            <person name="Yao A.I."/>
            <person name="Wu D."/>
            <person name="Madern D."/>
            <person name="Eisen J.A."/>
            <person name="Darling A.E."/>
            <person name="Facciotti M.T."/>
        </authorList>
    </citation>
    <scope>NUCLEOTIDE SEQUENCE [LARGE SCALE GENOMIC DNA]</scope>
    <source>
        <strain evidence="6">ATCC 43099 / DSM 3394 / CCM 3739 / CIP 104546 / IAM 13178 / JCM 8861 / NBRC 102185 / NCIMB 2190 / MS3</strain>
        <strain evidence="4">MS-3</strain>
    </source>
</reference>
<sequence length="617" mass="66692">MAVVLITSGIAGTAVAGSETGIDQADPADEVFVTDDGDAVLLYEDEDEDDDLDGSAEFGLDASESVVYALISDDIEEDIDAAFSFALGEDGMESDGSFVADRPDAINDFSMNADGEQNEETNELDADLELVLDTQEFPEADFVQSATSSGEMVSSADEFAMEGDLSVSHIMPAEGSETGLDLTITETDGSYAVDVSQQDTLQPFEVDQWETEADAKAALEAEYGAIAQELGGDATVTIHDHEFDADTAGGGYIDVEYTIELENVKDGLEQLIADELTNDPELDISQSDAEEVAADILAAELDAFEFSYAIGENTVDAEWDIAFSNFETTAMAVLDLVDAVDEMDEGFDDEFDDYAEMYEAQVEADLTQTSTWDLRYEASGANEATLTFDYASNAENWEEYTDELAERDIDSPAFAIDATATTDDDEVSVEMALEFTQEEFLETAINAMVQDLQNDPMMDDEAVALATAFEEAELELAKFDLDMDDGTITMEAGATFDDISAFESHLSDAYHGLTVEHVYADTDDEAAYVYATGMVDADATEDDVREHAIVDDATTVHMPGEWDEEHPRLDMGQVTEFLGTDATDSETESEDDGLPGFGAVAALVAMLSALGLARWHN</sequence>
<keyword evidence="1" id="KW-0732">Signal</keyword>
<reference evidence="3" key="4">
    <citation type="submission" date="2016-09" db="EMBL/GenBank/DDBJ databases">
        <authorList>
            <person name="Pfeiffer F."/>
        </authorList>
    </citation>
    <scope>NUCLEOTIDE SEQUENCE</scope>
    <source>
        <strain evidence="3">ATCC 43099</strain>
    </source>
</reference>
<keyword evidence="5" id="KW-1185">Reference proteome</keyword>
<evidence type="ECO:0000259" key="2">
    <source>
        <dbReference type="Pfam" id="PF18204"/>
    </source>
</evidence>
<dbReference type="EMBL" id="AOHS01000011">
    <property type="protein sequence ID" value="ELY32925.1"/>
    <property type="molecule type" value="Genomic_DNA"/>
</dbReference>
<dbReference type="GO" id="GO:0005886">
    <property type="term" value="C:plasma membrane"/>
    <property type="evidence" value="ECO:0007669"/>
    <property type="project" value="UniProtKB-SubCell"/>
</dbReference>
<name>D3SYM9_NATMM</name>
<evidence type="ECO:0000313" key="3">
    <source>
        <dbReference type="EMBL" id="ADD04140.1"/>
    </source>
</evidence>
<dbReference type="InterPro" id="IPR026371">
    <property type="entry name" value="PGF_CTERM"/>
</dbReference>
<accession>D3SYM9</accession>
<dbReference type="AlphaFoldDB" id="D3SYM9"/>
<dbReference type="GO" id="GO:0030115">
    <property type="term" value="C:S-layer"/>
    <property type="evidence" value="ECO:0007669"/>
    <property type="project" value="UniProtKB-SubCell"/>
</dbReference>
<gene>
    <name evidence="3" type="ordered locus">Nmag_0553</name>
    <name evidence="4" type="ORF">C500_03174</name>
</gene>
<dbReference type="Proteomes" id="UP000011543">
    <property type="component" value="Unassembled WGS sequence"/>
</dbReference>
<dbReference type="OrthoDB" id="169813at2157"/>
<dbReference type="PATRIC" id="fig|547559.17.peg.603"/>
<protein>
    <recommendedName>
        <fullName evidence="2">PGF-CTERM archaeal protein-sorting signal domain-containing protein</fullName>
    </recommendedName>
</protein>
<dbReference type="PaxDb" id="547559-Nmag_0553"/>
<dbReference type="Pfam" id="PF18204">
    <property type="entry name" value="PGF-CTERM"/>
    <property type="match status" value="1"/>
</dbReference>
<dbReference type="EMBL" id="CP001932">
    <property type="protein sequence ID" value="ADD04140.1"/>
    <property type="molecule type" value="Genomic_DNA"/>
</dbReference>
<dbReference type="HOGENOM" id="CLU_027254_0_0_2"/>
<dbReference type="Proteomes" id="UP000001879">
    <property type="component" value="Chromosome"/>
</dbReference>
<organism evidence="3 5">
    <name type="scientific">Natrialba magadii (strain ATCC 43099 / DSM 3394 / CCM 3739 / CIP 104546 / IAM 13178 / JCM 8861 / NBRC 102185 / NCIMB 2190 / MS3)</name>
    <name type="common">Natronobacterium magadii</name>
    <dbReference type="NCBI Taxonomy" id="547559"/>
    <lineage>
        <taxon>Archaea</taxon>
        <taxon>Methanobacteriati</taxon>
        <taxon>Methanobacteriota</taxon>
        <taxon>Stenosarchaea group</taxon>
        <taxon>Halobacteria</taxon>
        <taxon>Halobacteriales</taxon>
        <taxon>Natrialbaceae</taxon>
        <taxon>Natrialba</taxon>
    </lineage>
</organism>